<evidence type="ECO:0000313" key="6">
    <source>
        <dbReference type="Proteomes" id="UP000504629"/>
    </source>
</evidence>
<dbReference type="RefSeq" id="XP_028029852.1">
    <property type="nucleotide sequence ID" value="XM_028174051.1"/>
</dbReference>
<feature type="region of interest" description="Disordered" evidence="4">
    <location>
        <begin position="289"/>
        <end position="319"/>
    </location>
</feature>
<reference evidence="7" key="1">
    <citation type="submission" date="2025-08" db="UniProtKB">
        <authorList>
            <consortium name="RefSeq"/>
        </authorList>
    </citation>
    <scope>IDENTIFICATION</scope>
    <source>
        <tissue evidence="7">Silk gland</tissue>
    </source>
</reference>
<dbReference type="Gene3D" id="3.40.50.720">
    <property type="entry name" value="NAD(P)-binding Rossmann-like Domain"/>
    <property type="match status" value="1"/>
</dbReference>
<feature type="signal peptide" evidence="5">
    <location>
        <begin position="1"/>
        <end position="21"/>
    </location>
</feature>
<dbReference type="InterPro" id="IPR002347">
    <property type="entry name" value="SDR_fam"/>
</dbReference>
<dbReference type="PANTHER" id="PTHR44229">
    <property type="entry name" value="15-HYDROXYPROSTAGLANDIN DEHYDROGENASE [NAD(+)]"/>
    <property type="match status" value="1"/>
</dbReference>
<keyword evidence="2" id="KW-0560">Oxidoreductase</keyword>
<feature type="chain" id="PRO_5026800203" evidence="5">
    <location>
        <begin position="22"/>
        <end position="319"/>
    </location>
</feature>
<dbReference type="AlphaFoldDB" id="A0A6J2JLE3"/>
<dbReference type="InterPro" id="IPR036291">
    <property type="entry name" value="NAD(P)-bd_dom_sf"/>
</dbReference>
<name>A0A6J2JLE3_BOMMA</name>
<comment type="similarity">
    <text evidence="1 3">Belongs to the short-chain dehydrogenases/reductases (SDR) family.</text>
</comment>
<accession>A0A6J2JLE3</accession>
<evidence type="ECO:0000256" key="4">
    <source>
        <dbReference type="SAM" id="MobiDB-lite"/>
    </source>
</evidence>
<dbReference type="SUPFAM" id="SSF51735">
    <property type="entry name" value="NAD(P)-binding Rossmann-fold domains"/>
    <property type="match status" value="1"/>
</dbReference>
<dbReference type="Proteomes" id="UP000504629">
    <property type="component" value="Unplaced"/>
</dbReference>
<keyword evidence="6" id="KW-1185">Reference proteome</keyword>
<evidence type="ECO:0000256" key="5">
    <source>
        <dbReference type="SAM" id="SignalP"/>
    </source>
</evidence>
<dbReference type="PRINTS" id="PR00080">
    <property type="entry name" value="SDRFAMILY"/>
</dbReference>
<protein>
    <submittedName>
        <fullName evidence="7">Alcohol dehydrogenase 2-like</fullName>
    </submittedName>
</protein>
<dbReference type="PRINTS" id="PR00081">
    <property type="entry name" value="GDHRDH"/>
</dbReference>
<sequence length="319" mass="35342">MFVITYFNILFVALLFDNVTSTANVKNERKITGKVVVVTGGTKGVGYAIADNFLKNGAKAGILLGTNVTEGERAERKLNSKYGKNKAEYIECDITTDLDTVSKRILKKYRYVDILVNSETIADEYNPRSIILINTVGTIEWSTRFFKSMRKDKGQGRGGAIINVASVAAHNIDPTYVTYRASKFAVLAFSQSLGHLYNYNITGVRVITLCPGPTDTPLVYKVYSLYDLDLVKKIIKYYNFAKIQSPDNVGRGAVEVFRNAESGTSWDIADEKPPVESANTINIVPFEEIDDDENTHAQKENKADNSNDDSSLISTEVAL</sequence>
<feature type="compositionally biased region" description="Polar residues" evidence="4">
    <location>
        <begin position="308"/>
        <end position="319"/>
    </location>
</feature>
<dbReference type="PANTHER" id="PTHR44229:SF8">
    <property type="entry name" value="ALCOHOL DEHYDROGENASE-RELATED"/>
    <property type="match status" value="1"/>
</dbReference>
<dbReference type="GeneID" id="114242787"/>
<dbReference type="Pfam" id="PF00106">
    <property type="entry name" value="adh_short"/>
    <property type="match status" value="1"/>
</dbReference>
<evidence type="ECO:0000256" key="1">
    <source>
        <dbReference type="ARBA" id="ARBA00006484"/>
    </source>
</evidence>
<dbReference type="GO" id="GO:0005737">
    <property type="term" value="C:cytoplasm"/>
    <property type="evidence" value="ECO:0007669"/>
    <property type="project" value="TreeGrafter"/>
</dbReference>
<evidence type="ECO:0000313" key="7">
    <source>
        <dbReference type="RefSeq" id="XP_028029852.1"/>
    </source>
</evidence>
<gene>
    <name evidence="7" type="primary">LOC114242787</name>
</gene>
<evidence type="ECO:0000256" key="3">
    <source>
        <dbReference type="RuleBase" id="RU000363"/>
    </source>
</evidence>
<dbReference type="OrthoDB" id="37659at2759"/>
<dbReference type="GO" id="GO:0016616">
    <property type="term" value="F:oxidoreductase activity, acting on the CH-OH group of donors, NAD or NADP as acceptor"/>
    <property type="evidence" value="ECO:0007669"/>
    <property type="project" value="TreeGrafter"/>
</dbReference>
<keyword evidence="5" id="KW-0732">Signal</keyword>
<proteinExistence type="inferred from homology"/>
<feature type="compositionally biased region" description="Basic and acidic residues" evidence="4">
    <location>
        <begin position="294"/>
        <end position="305"/>
    </location>
</feature>
<dbReference type="KEGG" id="bman:114242787"/>
<evidence type="ECO:0000256" key="2">
    <source>
        <dbReference type="ARBA" id="ARBA00023002"/>
    </source>
</evidence>
<organism evidence="6 7">
    <name type="scientific">Bombyx mandarina</name>
    <name type="common">Wild silk moth</name>
    <name type="synonym">Wild silkworm</name>
    <dbReference type="NCBI Taxonomy" id="7092"/>
    <lineage>
        <taxon>Eukaryota</taxon>
        <taxon>Metazoa</taxon>
        <taxon>Ecdysozoa</taxon>
        <taxon>Arthropoda</taxon>
        <taxon>Hexapoda</taxon>
        <taxon>Insecta</taxon>
        <taxon>Pterygota</taxon>
        <taxon>Neoptera</taxon>
        <taxon>Endopterygota</taxon>
        <taxon>Lepidoptera</taxon>
        <taxon>Glossata</taxon>
        <taxon>Ditrysia</taxon>
        <taxon>Bombycoidea</taxon>
        <taxon>Bombycidae</taxon>
        <taxon>Bombycinae</taxon>
        <taxon>Bombyx</taxon>
    </lineage>
</organism>